<name>A0A6C0EPR6_9ZZZZ</name>
<protein>
    <submittedName>
        <fullName evidence="1">Uncharacterized protein</fullName>
    </submittedName>
</protein>
<proteinExistence type="predicted"/>
<accession>A0A6C0EPR6</accession>
<sequence>MPNLDSSDYIRKLKIKAKANADSAADPRKFRALTQHVTYDPYRVIAKNPSFDDGYLENKHYVFKSPCCFVSEAPSIIFDFNSDDAITLPVPFNYVKSLTYNIPSPTKSFKFKCYNLLDAGIGEFVIESSTFNFGTDGSFFSINNVAITPDYAPRPYTISNSIGFYGLEDDTYITLNTNSPISGEITIYSEED</sequence>
<reference evidence="1" key="1">
    <citation type="journal article" date="2020" name="Nature">
        <title>Giant virus diversity and host interactions through global metagenomics.</title>
        <authorList>
            <person name="Schulz F."/>
            <person name="Roux S."/>
            <person name="Paez-Espino D."/>
            <person name="Jungbluth S."/>
            <person name="Walsh D.A."/>
            <person name="Denef V.J."/>
            <person name="McMahon K.D."/>
            <person name="Konstantinidis K.T."/>
            <person name="Eloe-Fadrosh E.A."/>
            <person name="Kyrpides N.C."/>
            <person name="Woyke T."/>
        </authorList>
    </citation>
    <scope>NUCLEOTIDE SEQUENCE</scope>
    <source>
        <strain evidence="1">GVMAG-M-3300009151-50</strain>
    </source>
</reference>
<dbReference type="AlphaFoldDB" id="A0A6C0EPR6"/>
<evidence type="ECO:0000313" key="1">
    <source>
        <dbReference type="EMBL" id="QHT30968.1"/>
    </source>
</evidence>
<organism evidence="1">
    <name type="scientific">viral metagenome</name>
    <dbReference type="NCBI Taxonomy" id="1070528"/>
    <lineage>
        <taxon>unclassified sequences</taxon>
        <taxon>metagenomes</taxon>
        <taxon>organismal metagenomes</taxon>
    </lineage>
</organism>
<dbReference type="EMBL" id="MN738914">
    <property type="protein sequence ID" value="QHT30968.1"/>
    <property type="molecule type" value="Genomic_DNA"/>
</dbReference>